<dbReference type="OrthoDB" id="8193182at2759"/>
<dbReference type="AlphaFoldDB" id="A0A8K0P9L0"/>
<comment type="caution">
    <text evidence="1">The sequence shown here is derived from an EMBL/GenBank/DDBJ whole genome shotgun (WGS) entry which is preliminary data.</text>
</comment>
<gene>
    <name evidence="1" type="ORF">J437_LFUL016026</name>
</gene>
<keyword evidence="2" id="KW-1185">Reference proteome</keyword>
<reference evidence="1" key="1">
    <citation type="submission" date="2013-04" db="EMBL/GenBank/DDBJ databases">
        <authorList>
            <person name="Qu J."/>
            <person name="Murali S.C."/>
            <person name="Bandaranaike D."/>
            <person name="Bellair M."/>
            <person name="Blankenburg K."/>
            <person name="Chao H."/>
            <person name="Dinh H."/>
            <person name="Doddapaneni H."/>
            <person name="Downs B."/>
            <person name="Dugan-Rocha S."/>
            <person name="Elkadiri S."/>
            <person name="Gnanaolivu R.D."/>
            <person name="Hernandez B."/>
            <person name="Javaid M."/>
            <person name="Jayaseelan J.C."/>
            <person name="Lee S."/>
            <person name="Li M."/>
            <person name="Ming W."/>
            <person name="Munidasa M."/>
            <person name="Muniz J."/>
            <person name="Nguyen L."/>
            <person name="Ongeri F."/>
            <person name="Osuji N."/>
            <person name="Pu L.-L."/>
            <person name="Puazo M."/>
            <person name="Qu C."/>
            <person name="Quiroz J."/>
            <person name="Raj R."/>
            <person name="Weissenberger G."/>
            <person name="Xin Y."/>
            <person name="Zou X."/>
            <person name="Han Y."/>
            <person name="Richards S."/>
            <person name="Worley K."/>
            <person name="Muzny D."/>
            <person name="Gibbs R."/>
        </authorList>
    </citation>
    <scope>NUCLEOTIDE SEQUENCE</scope>
    <source>
        <strain evidence="1">Sampled in the wild</strain>
    </source>
</reference>
<evidence type="ECO:0000313" key="1">
    <source>
        <dbReference type="EMBL" id="KAG8235654.1"/>
    </source>
</evidence>
<name>A0A8K0P9L0_LADFU</name>
<reference evidence="1" key="2">
    <citation type="submission" date="2017-10" db="EMBL/GenBank/DDBJ databases">
        <title>Ladona fulva Genome sequencing and assembly.</title>
        <authorList>
            <person name="Murali S."/>
            <person name="Richards S."/>
            <person name="Bandaranaike D."/>
            <person name="Bellair M."/>
            <person name="Blankenburg K."/>
            <person name="Chao H."/>
            <person name="Dinh H."/>
            <person name="Doddapaneni H."/>
            <person name="Dugan-Rocha S."/>
            <person name="Elkadiri S."/>
            <person name="Gnanaolivu R."/>
            <person name="Hernandez B."/>
            <person name="Skinner E."/>
            <person name="Javaid M."/>
            <person name="Lee S."/>
            <person name="Li M."/>
            <person name="Ming W."/>
            <person name="Munidasa M."/>
            <person name="Muniz J."/>
            <person name="Nguyen L."/>
            <person name="Hughes D."/>
            <person name="Osuji N."/>
            <person name="Pu L.-L."/>
            <person name="Puazo M."/>
            <person name="Qu C."/>
            <person name="Quiroz J."/>
            <person name="Raj R."/>
            <person name="Weissenberger G."/>
            <person name="Xin Y."/>
            <person name="Zou X."/>
            <person name="Han Y."/>
            <person name="Worley K."/>
            <person name="Muzny D."/>
            <person name="Gibbs R."/>
        </authorList>
    </citation>
    <scope>NUCLEOTIDE SEQUENCE</scope>
    <source>
        <strain evidence="1">Sampled in the wild</strain>
    </source>
</reference>
<dbReference type="Proteomes" id="UP000792457">
    <property type="component" value="Unassembled WGS sequence"/>
</dbReference>
<organism evidence="1 2">
    <name type="scientific">Ladona fulva</name>
    <name type="common">Scarce chaser dragonfly</name>
    <name type="synonym">Libellula fulva</name>
    <dbReference type="NCBI Taxonomy" id="123851"/>
    <lineage>
        <taxon>Eukaryota</taxon>
        <taxon>Metazoa</taxon>
        <taxon>Ecdysozoa</taxon>
        <taxon>Arthropoda</taxon>
        <taxon>Hexapoda</taxon>
        <taxon>Insecta</taxon>
        <taxon>Pterygota</taxon>
        <taxon>Palaeoptera</taxon>
        <taxon>Odonata</taxon>
        <taxon>Epiprocta</taxon>
        <taxon>Anisoptera</taxon>
        <taxon>Libelluloidea</taxon>
        <taxon>Libellulidae</taxon>
        <taxon>Ladona</taxon>
    </lineage>
</organism>
<proteinExistence type="predicted"/>
<accession>A0A8K0P9L0</accession>
<sequence>MVARNLLSPLMGLKDEVLEFSKMAFERINTVEINFENVPVQPSPLQVHKFIVETLKVQLENIVGELKRFGKIFLYEENTWSGEGFINVKTGTRTVKMDLKKPIPSFLYFGNTKATVWYEEQEKTCTVFGSSEHLRKDCPRRGVPILRIRLKLRTVVSVIVAAIVLHNIAISERDEIQDDTEELEADEVPHPAADRMNCMELL</sequence>
<dbReference type="EMBL" id="KZ308935">
    <property type="protein sequence ID" value="KAG8235654.1"/>
    <property type="molecule type" value="Genomic_DNA"/>
</dbReference>
<evidence type="ECO:0000313" key="2">
    <source>
        <dbReference type="Proteomes" id="UP000792457"/>
    </source>
</evidence>
<protein>
    <submittedName>
        <fullName evidence="1">Uncharacterized protein</fullName>
    </submittedName>
</protein>